<comment type="caution">
    <text evidence="2">The sequence shown here is derived from an EMBL/GenBank/DDBJ whole genome shotgun (WGS) entry which is preliminary data.</text>
</comment>
<reference evidence="3" key="1">
    <citation type="submission" date="2019-08" db="EMBL/GenBank/DDBJ databases">
        <title>Seonamhaeicola sediminis sp. nov., isolated from marine sediment.</title>
        <authorList>
            <person name="Cao W.R."/>
        </authorList>
    </citation>
    <scope>NUCLEOTIDE SEQUENCE [LARGE SCALE GENOMIC DNA]</scope>
    <source>
        <strain evidence="3">Gy8</strain>
    </source>
</reference>
<keyword evidence="3" id="KW-1185">Reference proteome</keyword>
<dbReference type="InterPro" id="IPR002481">
    <property type="entry name" value="FUR"/>
</dbReference>
<name>A0A5C7AZB4_9FLAO</name>
<dbReference type="RefSeq" id="WP_147130896.1">
    <property type="nucleotide sequence ID" value="NZ_VOSC01000007.1"/>
</dbReference>
<dbReference type="Gene3D" id="1.10.10.10">
    <property type="entry name" value="Winged helix-like DNA-binding domain superfamily/Winged helix DNA-binding domain"/>
    <property type="match status" value="1"/>
</dbReference>
<sequence>MGVTRQTKQVKTLLDIFNTENNAISVADLVKKLSGQMNKTTVYRILDRLMEDGIVHSFVGKNGLKWYAKCQGCSCDAHFDVHPHFQCKVCGEVSCLTSSFKIPEVKGYKVDAVNLLLVGTCSDCL</sequence>
<dbReference type="EMBL" id="VOSC01000007">
    <property type="protein sequence ID" value="TXE13861.1"/>
    <property type="molecule type" value="Genomic_DNA"/>
</dbReference>
<dbReference type="PANTHER" id="PTHR33202:SF22">
    <property type="entry name" value="HYDROGEN PEROXIDE SENSITIVE REPRESSOR"/>
    <property type="match status" value="1"/>
</dbReference>
<evidence type="ECO:0000313" key="2">
    <source>
        <dbReference type="EMBL" id="TXE13861.1"/>
    </source>
</evidence>
<keyword evidence="1" id="KW-0862">Zinc</keyword>
<protein>
    <submittedName>
        <fullName evidence="2">Transcriptional regulator</fullName>
    </submittedName>
</protein>
<dbReference type="GO" id="GO:0000976">
    <property type="term" value="F:transcription cis-regulatory region binding"/>
    <property type="evidence" value="ECO:0007669"/>
    <property type="project" value="TreeGrafter"/>
</dbReference>
<dbReference type="AlphaFoldDB" id="A0A5C7AZB4"/>
<feature type="binding site" evidence="1">
    <location>
        <position position="87"/>
    </location>
    <ligand>
        <name>Zn(2+)</name>
        <dbReference type="ChEBI" id="CHEBI:29105"/>
    </ligand>
</feature>
<organism evidence="2 3">
    <name type="scientific">Seonamhaeicola algicola</name>
    <dbReference type="NCBI Taxonomy" id="1719036"/>
    <lineage>
        <taxon>Bacteria</taxon>
        <taxon>Pseudomonadati</taxon>
        <taxon>Bacteroidota</taxon>
        <taxon>Flavobacteriia</taxon>
        <taxon>Flavobacteriales</taxon>
        <taxon>Flavobacteriaceae</taxon>
    </lineage>
</organism>
<dbReference type="PANTHER" id="PTHR33202">
    <property type="entry name" value="ZINC UPTAKE REGULATION PROTEIN"/>
    <property type="match status" value="1"/>
</dbReference>
<keyword evidence="1" id="KW-0479">Metal-binding</keyword>
<comment type="cofactor">
    <cofactor evidence="1">
        <name>Zn(2+)</name>
        <dbReference type="ChEBI" id="CHEBI:29105"/>
    </cofactor>
    <text evidence="1">Binds 1 zinc ion per subunit.</text>
</comment>
<evidence type="ECO:0000313" key="3">
    <source>
        <dbReference type="Proteomes" id="UP000321790"/>
    </source>
</evidence>
<evidence type="ECO:0000256" key="1">
    <source>
        <dbReference type="PIRSR" id="PIRSR602481-1"/>
    </source>
</evidence>
<dbReference type="GO" id="GO:0003700">
    <property type="term" value="F:DNA-binding transcription factor activity"/>
    <property type="evidence" value="ECO:0007669"/>
    <property type="project" value="InterPro"/>
</dbReference>
<dbReference type="Proteomes" id="UP000321790">
    <property type="component" value="Unassembled WGS sequence"/>
</dbReference>
<dbReference type="OrthoDB" id="594893at2"/>
<feature type="binding site" evidence="1">
    <location>
        <position position="121"/>
    </location>
    <ligand>
        <name>Zn(2+)</name>
        <dbReference type="ChEBI" id="CHEBI:29105"/>
    </ligand>
</feature>
<dbReference type="SUPFAM" id="SSF46785">
    <property type="entry name" value="Winged helix' DNA-binding domain"/>
    <property type="match status" value="1"/>
</dbReference>
<dbReference type="GO" id="GO:1900376">
    <property type="term" value="P:regulation of secondary metabolite biosynthetic process"/>
    <property type="evidence" value="ECO:0007669"/>
    <property type="project" value="TreeGrafter"/>
</dbReference>
<dbReference type="GO" id="GO:0008270">
    <property type="term" value="F:zinc ion binding"/>
    <property type="evidence" value="ECO:0007669"/>
    <property type="project" value="TreeGrafter"/>
</dbReference>
<feature type="binding site" evidence="1">
    <location>
        <position position="124"/>
    </location>
    <ligand>
        <name>Zn(2+)</name>
        <dbReference type="ChEBI" id="CHEBI:29105"/>
    </ligand>
</feature>
<dbReference type="InterPro" id="IPR036388">
    <property type="entry name" value="WH-like_DNA-bd_sf"/>
</dbReference>
<feature type="binding site" evidence="1">
    <location>
        <position position="90"/>
    </location>
    <ligand>
        <name>Zn(2+)</name>
        <dbReference type="ChEBI" id="CHEBI:29105"/>
    </ligand>
</feature>
<dbReference type="GO" id="GO:0045892">
    <property type="term" value="P:negative regulation of DNA-templated transcription"/>
    <property type="evidence" value="ECO:0007669"/>
    <property type="project" value="TreeGrafter"/>
</dbReference>
<dbReference type="InterPro" id="IPR036390">
    <property type="entry name" value="WH_DNA-bd_sf"/>
</dbReference>
<dbReference type="Pfam" id="PF01475">
    <property type="entry name" value="FUR"/>
    <property type="match status" value="1"/>
</dbReference>
<gene>
    <name evidence="2" type="ORF">FUA26_01925</name>
</gene>
<proteinExistence type="predicted"/>
<accession>A0A5C7AZB4</accession>